<name>A0A2T4UC51_9ACTN</name>
<dbReference type="PANTHER" id="PTHR42978:SF7">
    <property type="entry name" value="METALLO-HYDROLASE RV2300C-RELATED"/>
    <property type="match status" value="1"/>
</dbReference>
<dbReference type="RefSeq" id="WP_107570889.1">
    <property type="nucleotide sequence ID" value="NZ_PYYB01000004.1"/>
</dbReference>
<keyword evidence="7" id="KW-1185">Reference proteome</keyword>
<dbReference type="InterPro" id="IPR051013">
    <property type="entry name" value="MBL_superfamily_lactonases"/>
</dbReference>
<evidence type="ECO:0000256" key="3">
    <source>
        <dbReference type="ARBA" id="ARBA00022723"/>
    </source>
</evidence>
<dbReference type="Gene3D" id="3.60.15.10">
    <property type="entry name" value="Ribonuclease Z/Hydroxyacylglutathione hydrolase-like"/>
    <property type="match status" value="1"/>
</dbReference>
<dbReference type="EMBL" id="PYYB01000004">
    <property type="protein sequence ID" value="PTL54789.1"/>
    <property type="molecule type" value="Genomic_DNA"/>
</dbReference>
<keyword evidence="4" id="KW-0378">Hydrolase</keyword>
<dbReference type="GO" id="GO:0046872">
    <property type="term" value="F:metal ion binding"/>
    <property type="evidence" value="ECO:0007669"/>
    <property type="project" value="UniProtKB-KW"/>
</dbReference>
<evidence type="ECO:0000256" key="5">
    <source>
        <dbReference type="ARBA" id="ARBA00022833"/>
    </source>
</evidence>
<evidence type="ECO:0000256" key="1">
    <source>
        <dbReference type="ARBA" id="ARBA00001947"/>
    </source>
</evidence>
<dbReference type="InterPro" id="IPR036866">
    <property type="entry name" value="RibonucZ/Hydroxyglut_hydro"/>
</dbReference>
<evidence type="ECO:0000256" key="2">
    <source>
        <dbReference type="ARBA" id="ARBA00007749"/>
    </source>
</evidence>
<accession>A0A2T4UC51</accession>
<dbReference type="Proteomes" id="UP000240739">
    <property type="component" value="Unassembled WGS sequence"/>
</dbReference>
<comment type="caution">
    <text evidence="6">The sequence shown here is derived from an EMBL/GenBank/DDBJ whole genome shotgun (WGS) entry which is preliminary data.</text>
</comment>
<protein>
    <submittedName>
        <fullName evidence="6">Uncharacterized protein</fullName>
    </submittedName>
</protein>
<organism evidence="6 7">
    <name type="scientific">Paraconexibacter algicola</name>
    <dbReference type="NCBI Taxonomy" id="2133960"/>
    <lineage>
        <taxon>Bacteria</taxon>
        <taxon>Bacillati</taxon>
        <taxon>Actinomycetota</taxon>
        <taxon>Thermoleophilia</taxon>
        <taxon>Solirubrobacterales</taxon>
        <taxon>Paraconexibacteraceae</taxon>
        <taxon>Paraconexibacter</taxon>
    </lineage>
</organism>
<evidence type="ECO:0000313" key="7">
    <source>
        <dbReference type="Proteomes" id="UP000240739"/>
    </source>
</evidence>
<sequence>MAITVATPTLDAAGLRPIPELDEARAVWPRGRRLAALREGAETFKARFKAQGEVLGVRSVDLVVAPYPTGFAFHNAVPLPVPYIFITNRMVIVQYEDFHGVPRTLVWEPTVPEGSAKAPFYRQTRALLDRVPRGDWLADNVFARYRNDTDGALRACGLRAEDVDYVSFDHLHVQDARMILGTTAPIPGETAPRAPLFPNALVLAQDREIATLEDLHPMQWAWYVPGALEHAQTERFGRLEGSVELGIGVAIVWTPGHTDGNHSLVVNTPDGVWVSSENGVSLDNWQPDRSRIPGVRRYAEFYGREVVPNANTLEDPQDQYDSMVLEKTLADPSPRDERWRQVIPSSELTNVRLQWPIRATYQHGGMDYGTIEPRR</sequence>
<keyword evidence="3" id="KW-0479">Metal-binding</keyword>
<dbReference type="GO" id="GO:0016787">
    <property type="term" value="F:hydrolase activity"/>
    <property type="evidence" value="ECO:0007669"/>
    <property type="project" value="UniProtKB-KW"/>
</dbReference>
<comment type="cofactor">
    <cofactor evidence="1">
        <name>Zn(2+)</name>
        <dbReference type="ChEBI" id="CHEBI:29105"/>
    </cofactor>
</comment>
<dbReference type="PANTHER" id="PTHR42978">
    <property type="entry name" value="QUORUM-QUENCHING LACTONASE YTNP-RELATED-RELATED"/>
    <property type="match status" value="1"/>
</dbReference>
<reference evidence="6 7" key="1">
    <citation type="submission" date="2018-03" db="EMBL/GenBank/DDBJ databases">
        <title>Aquarubrobacter algicola gen. nov., sp. nov., a novel actinobacterium isolated from shallow eutrophic lake during the end of cyanobacterial harmful algal blooms.</title>
        <authorList>
            <person name="Chun S.J."/>
        </authorList>
    </citation>
    <scope>NUCLEOTIDE SEQUENCE [LARGE SCALE GENOMIC DNA]</scope>
    <source>
        <strain evidence="6 7">Seoho-28</strain>
    </source>
</reference>
<dbReference type="OrthoDB" id="3196337at2"/>
<evidence type="ECO:0000256" key="4">
    <source>
        <dbReference type="ARBA" id="ARBA00022801"/>
    </source>
</evidence>
<proteinExistence type="inferred from homology"/>
<gene>
    <name evidence="6" type="ORF">C7Y72_19545</name>
</gene>
<keyword evidence="5" id="KW-0862">Zinc</keyword>
<evidence type="ECO:0000313" key="6">
    <source>
        <dbReference type="EMBL" id="PTL54789.1"/>
    </source>
</evidence>
<comment type="similarity">
    <text evidence="2">Belongs to the metallo-beta-lactamase superfamily.</text>
</comment>
<dbReference type="SUPFAM" id="SSF56281">
    <property type="entry name" value="Metallo-hydrolase/oxidoreductase"/>
    <property type="match status" value="1"/>
</dbReference>
<dbReference type="AlphaFoldDB" id="A0A2T4UC51"/>